<evidence type="ECO:0000259" key="10">
    <source>
        <dbReference type="PROSITE" id="PS50928"/>
    </source>
</evidence>
<evidence type="ECO:0000313" key="12">
    <source>
        <dbReference type="Proteomes" id="UP000188929"/>
    </source>
</evidence>
<dbReference type="RefSeq" id="WP_076816755.1">
    <property type="nucleotide sequence ID" value="NZ_MOMC01000024.1"/>
</dbReference>
<feature type="transmembrane region" description="Helical" evidence="8">
    <location>
        <begin position="163"/>
        <end position="187"/>
    </location>
</feature>
<keyword evidence="5 8" id="KW-0812">Transmembrane</keyword>
<keyword evidence="6 8" id="KW-1133">Transmembrane helix</keyword>
<sequence>MSAAPAPASTPSPAASASAASGAMPKGKGRRVRGRLGEHLLRVYTWLILLWLVAPIISMIVFSFNDTHSKQNNNWQGFTLTWWKRIGAIPDLTTALENSLTIAVLSTLIATVLGTMIGMAIGKHAFRGKGAVNLLLFANIAAPEVVLGASLLSLFITLGIPRGYLTILIAHAMFNIAYVAVVVSTRLASYDLSLEEAARDLGAGPFATFRLVTLPIIFPGVMSGALLAFSLSIDEYIMTQFNAGGTLTFPLWVFGATRVGVPPQVNVMATIIFMGGVLLAVLGATVGRGRRTRRPADDTAAA</sequence>
<dbReference type="Proteomes" id="UP000188929">
    <property type="component" value="Unassembled WGS sequence"/>
</dbReference>
<evidence type="ECO:0000256" key="1">
    <source>
        <dbReference type="ARBA" id="ARBA00004651"/>
    </source>
</evidence>
<reference evidence="12" key="1">
    <citation type="submission" date="2016-10" db="EMBL/GenBank/DDBJ databases">
        <title>Frankia sp. NRRL B-16386 Genome sequencing.</title>
        <authorList>
            <person name="Ghodhbane-Gtari F."/>
            <person name="Swanson E."/>
            <person name="Gueddou A."/>
            <person name="Hezbri K."/>
            <person name="Ktari K."/>
            <person name="Nouioui I."/>
            <person name="Morris K."/>
            <person name="Simpson S."/>
            <person name="Abebe-Akele F."/>
            <person name="Thomas K."/>
            <person name="Gtari M."/>
            <person name="Tisa L.S."/>
        </authorList>
    </citation>
    <scope>NUCLEOTIDE SEQUENCE [LARGE SCALE GENOMIC DNA]</scope>
    <source>
        <strain evidence="12">NRRL B-16386</strain>
    </source>
</reference>
<comment type="subcellular location">
    <subcellularLocation>
        <location evidence="1 8">Cell membrane</location>
        <topology evidence="1 8">Multi-pass membrane protein</topology>
    </subcellularLocation>
</comment>
<protein>
    <submittedName>
        <fullName evidence="11">ABC transporter permease</fullName>
    </submittedName>
</protein>
<keyword evidence="4" id="KW-1003">Cell membrane</keyword>
<keyword evidence="3 8" id="KW-0813">Transport</keyword>
<gene>
    <name evidence="11" type="ORF">BL253_12940</name>
</gene>
<comment type="similarity">
    <text evidence="2">Belongs to the binding-protein-dependent transport system permease family. CysTW subfamily.</text>
</comment>
<dbReference type="AlphaFoldDB" id="A0A1V2IBQ5"/>
<feature type="region of interest" description="Disordered" evidence="9">
    <location>
        <begin position="1"/>
        <end position="30"/>
    </location>
</feature>
<dbReference type="GO" id="GO:0005886">
    <property type="term" value="C:plasma membrane"/>
    <property type="evidence" value="ECO:0007669"/>
    <property type="project" value="UniProtKB-SubCell"/>
</dbReference>
<feature type="compositionally biased region" description="Low complexity" evidence="9">
    <location>
        <begin position="1"/>
        <end position="23"/>
    </location>
</feature>
<dbReference type="PANTHER" id="PTHR43848">
    <property type="entry name" value="PUTRESCINE TRANSPORT SYSTEM PERMEASE PROTEIN POTI"/>
    <property type="match status" value="1"/>
</dbReference>
<evidence type="ECO:0000256" key="3">
    <source>
        <dbReference type="ARBA" id="ARBA00022448"/>
    </source>
</evidence>
<dbReference type="InterPro" id="IPR000515">
    <property type="entry name" value="MetI-like"/>
</dbReference>
<dbReference type="SUPFAM" id="SSF161098">
    <property type="entry name" value="MetI-like"/>
    <property type="match status" value="1"/>
</dbReference>
<dbReference type="InterPro" id="IPR051789">
    <property type="entry name" value="Bact_Polyamine_Transport"/>
</dbReference>
<evidence type="ECO:0000256" key="8">
    <source>
        <dbReference type="RuleBase" id="RU363032"/>
    </source>
</evidence>
<keyword evidence="12" id="KW-1185">Reference proteome</keyword>
<feature type="domain" description="ABC transmembrane type-1" evidence="10">
    <location>
        <begin position="96"/>
        <end position="283"/>
    </location>
</feature>
<evidence type="ECO:0000256" key="5">
    <source>
        <dbReference type="ARBA" id="ARBA00022692"/>
    </source>
</evidence>
<evidence type="ECO:0000256" key="9">
    <source>
        <dbReference type="SAM" id="MobiDB-lite"/>
    </source>
</evidence>
<evidence type="ECO:0000256" key="6">
    <source>
        <dbReference type="ARBA" id="ARBA00022989"/>
    </source>
</evidence>
<dbReference type="CDD" id="cd06261">
    <property type="entry name" value="TM_PBP2"/>
    <property type="match status" value="1"/>
</dbReference>
<comment type="caution">
    <text evidence="11">The sequence shown here is derived from an EMBL/GenBank/DDBJ whole genome shotgun (WGS) entry which is preliminary data.</text>
</comment>
<dbReference type="EMBL" id="MOMC01000024">
    <property type="protein sequence ID" value="ONH30632.1"/>
    <property type="molecule type" value="Genomic_DNA"/>
</dbReference>
<dbReference type="STRING" id="1834516.BL253_12940"/>
<keyword evidence="7 8" id="KW-0472">Membrane</keyword>
<evidence type="ECO:0000313" key="11">
    <source>
        <dbReference type="EMBL" id="ONH30632.1"/>
    </source>
</evidence>
<proteinExistence type="inferred from homology"/>
<dbReference type="InterPro" id="IPR035906">
    <property type="entry name" value="MetI-like_sf"/>
</dbReference>
<dbReference type="Pfam" id="PF00528">
    <property type="entry name" value="BPD_transp_1"/>
    <property type="match status" value="1"/>
</dbReference>
<dbReference type="PANTHER" id="PTHR43848:SF2">
    <property type="entry name" value="PUTRESCINE TRANSPORT SYSTEM PERMEASE PROTEIN POTI"/>
    <property type="match status" value="1"/>
</dbReference>
<feature type="transmembrane region" description="Helical" evidence="8">
    <location>
        <begin position="43"/>
        <end position="64"/>
    </location>
</feature>
<accession>A0A1V2IBQ5</accession>
<feature type="transmembrane region" description="Helical" evidence="8">
    <location>
        <begin position="267"/>
        <end position="286"/>
    </location>
</feature>
<dbReference type="PROSITE" id="PS50928">
    <property type="entry name" value="ABC_TM1"/>
    <property type="match status" value="1"/>
</dbReference>
<feature type="transmembrane region" description="Helical" evidence="8">
    <location>
        <begin position="100"/>
        <end position="122"/>
    </location>
</feature>
<evidence type="ECO:0000256" key="2">
    <source>
        <dbReference type="ARBA" id="ARBA00007069"/>
    </source>
</evidence>
<evidence type="ECO:0000256" key="7">
    <source>
        <dbReference type="ARBA" id="ARBA00023136"/>
    </source>
</evidence>
<name>A0A1V2IBQ5_9ACTN</name>
<organism evidence="11 12">
    <name type="scientific">Pseudofrankia asymbiotica</name>
    <dbReference type="NCBI Taxonomy" id="1834516"/>
    <lineage>
        <taxon>Bacteria</taxon>
        <taxon>Bacillati</taxon>
        <taxon>Actinomycetota</taxon>
        <taxon>Actinomycetes</taxon>
        <taxon>Frankiales</taxon>
        <taxon>Frankiaceae</taxon>
        <taxon>Pseudofrankia</taxon>
    </lineage>
</organism>
<evidence type="ECO:0000256" key="4">
    <source>
        <dbReference type="ARBA" id="ARBA00022475"/>
    </source>
</evidence>
<dbReference type="OrthoDB" id="9810794at2"/>
<feature type="transmembrane region" description="Helical" evidence="8">
    <location>
        <begin position="207"/>
        <end position="229"/>
    </location>
</feature>
<dbReference type="GO" id="GO:0055085">
    <property type="term" value="P:transmembrane transport"/>
    <property type="evidence" value="ECO:0007669"/>
    <property type="project" value="InterPro"/>
</dbReference>
<dbReference type="Gene3D" id="1.10.3720.10">
    <property type="entry name" value="MetI-like"/>
    <property type="match status" value="1"/>
</dbReference>
<feature type="transmembrane region" description="Helical" evidence="8">
    <location>
        <begin position="134"/>
        <end position="156"/>
    </location>
</feature>